<dbReference type="Pfam" id="PF00483">
    <property type="entry name" value="NTP_transferase"/>
    <property type="match status" value="1"/>
</dbReference>
<dbReference type="InterPro" id="IPR005835">
    <property type="entry name" value="NTP_transferase_dom"/>
</dbReference>
<dbReference type="InterPro" id="IPR000644">
    <property type="entry name" value="CBS_dom"/>
</dbReference>
<sequence>MSRSENSPEKWDKYKLGVQATVKDAVELLDRTGGEIVLVYEGRELKGIVTDSDVRRGLLKGVTLNRSIDAIMNPDFRYASAEEPRDSVMRLMIAQQIRQMPVLNAQGEVVDLIFIKQAFQPVQPISTPVVIMAGGFGTRLRPLTETTPKPMMKVGNKPLLQILIERLRQEGFQNLLLSVYYRKEDIIRYFGNGEAFGVRIRYIEENEKLGTAGAIRLARAHLTEPFLVINGDILTKVHFHRLLRFHMKRQAQLTIVAAPYEVQIPYGVVEGEHYSVSKLTEKPHIQLLVNAGMYCMNPSLIELVPDRQYHDMTQLVDTLLERKLPISSFPIHEYWLDIGKIPDYEKANSDYDQLFPNSLP</sequence>
<gene>
    <name evidence="3" type="ORF">ACFO3S_25305</name>
</gene>
<evidence type="ECO:0000313" key="4">
    <source>
        <dbReference type="Proteomes" id="UP001596028"/>
    </source>
</evidence>
<dbReference type="InterPro" id="IPR050486">
    <property type="entry name" value="Mannose-1P_guanyltransferase"/>
</dbReference>
<dbReference type="InterPro" id="IPR029044">
    <property type="entry name" value="Nucleotide-diphossugar_trans"/>
</dbReference>
<comment type="caution">
    <text evidence="3">The sequence shown here is derived from an EMBL/GenBank/DDBJ whole genome shotgun (WGS) entry which is preliminary data.</text>
</comment>
<dbReference type="SUPFAM" id="SSF53448">
    <property type="entry name" value="Nucleotide-diphospho-sugar transferases"/>
    <property type="match status" value="1"/>
</dbReference>
<dbReference type="Gene3D" id="3.10.580.10">
    <property type="entry name" value="CBS-domain"/>
    <property type="match status" value="1"/>
</dbReference>
<protein>
    <submittedName>
        <fullName evidence="3">Nucleotidyltransferase family protein</fullName>
    </submittedName>
</protein>
<dbReference type="EMBL" id="JBHSEP010000027">
    <property type="protein sequence ID" value="MFC4601580.1"/>
    <property type="molecule type" value="Genomic_DNA"/>
</dbReference>
<dbReference type="SUPFAM" id="SSF54631">
    <property type="entry name" value="CBS-domain pair"/>
    <property type="match status" value="1"/>
</dbReference>
<reference evidence="4" key="1">
    <citation type="journal article" date="2019" name="Int. J. Syst. Evol. Microbiol.">
        <title>The Global Catalogue of Microorganisms (GCM) 10K type strain sequencing project: providing services to taxonomists for standard genome sequencing and annotation.</title>
        <authorList>
            <consortium name="The Broad Institute Genomics Platform"/>
            <consortium name="The Broad Institute Genome Sequencing Center for Infectious Disease"/>
            <person name="Wu L."/>
            <person name="Ma J."/>
        </authorList>
    </citation>
    <scope>NUCLEOTIDE SEQUENCE [LARGE SCALE GENOMIC DNA]</scope>
    <source>
        <strain evidence="4">CCUG 49571</strain>
    </source>
</reference>
<keyword evidence="1" id="KW-0129">CBS domain</keyword>
<dbReference type="PANTHER" id="PTHR22572">
    <property type="entry name" value="SUGAR-1-PHOSPHATE GUANYL TRANSFERASE"/>
    <property type="match status" value="1"/>
</dbReference>
<dbReference type="Gene3D" id="3.90.550.10">
    <property type="entry name" value="Spore Coat Polysaccharide Biosynthesis Protein SpsA, Chain A"/>
    <property type="match status" value="1"/>
</dbReference>
<feature type="domain" description="CBS" evidence="2">
    <location>
        <begin position="72"/>
        <end position="129"/>
    </location>
</feature>
<organism evidence="3 4">
    <name type="scientific">Cohnella hongkongensis</name>
    <dbReference type="NCBI Taxonomy" id="178337"/>
    <lineage>
        <taxon>Bacteria</taxon>
        <taxon>Bacillati</taxon>
        <taxon>Bacillota</taxon>
        <taxon>Bacilli</taxon>
        <taxon>Bacillales</taxon>
        <taxon>Paenibacillaceae</taxon>
        <taxon>Cohnella</taxon>
    </lineage>
</organism>
<dbReference type="Proteomes" id="UP001596028">
    <property type="component" value="Unassembled WGS sequence"/>
</dbReference>
<evidence type="ECO:0000313" key="3">
    <source>
        <dbReference type="EMBL" id="MFC4601580.1"/>
    </source>
</evidence>
<evidence type="ECO:0000256" key="1">
    <source>
        <dbReference type="PROSITE-ProRule" id="PRU00703"/>
    </source>
</evidence>
<proteinExistence type="predicted"/>
<name>A0ABV9FL82_9BACL</name>
<accession>A0ABV9FL82</accession>
<dbReference type="InterPro" id="IPR046342">
    <property type="entry name" value="CBS_dom_sf"/>
</dbReference>
<dbReference type="RefSeq" id="WP_378101795.1">
    <property type="nucleotide sequence ID" value="NZ_JBHSEP010000027.1"/>
</dbReference>
<evidence type="ECO:0000259" key="2">
    <source>
        <dbReference type="PROSITE" id="PS51371"/>
    </source>
</evidence>
<dbReference type="PROSITE" id="PS51371">
    <property type="entry name" value="CBS"/>
    <property type="match status" value="1"/>
</dbReference>
<dbReference type="Pfam" id="PF00571">
    <property type="entry name" value="CBS"/>
    <property type="match status" value="2"/>
</dbReference>
<keyword evidence="4" id="KW-1185">Reference proteome</keyword>
<dbReference type="CDD" id="cd06426">
    <property type="entry name" value="NTP_transferase_like_2"/>
    <property type="match status" value="1"/>
</dbReference>